<dbReference type="Proteomes" id="UP001207468">
    <property type="component" value="Unassembled WGS sequence"/>
</dbReference>
<name>A0ACC0UMT0_9AGAM</name>
<organism evidence="1 2">
    <name type="scientific">Russula earlei</name>
    <dbReference type="NCBI Taxonomy" id="71964"/>
    <lineage>
        <taxon>Eukaryota</taxon>
        <taxon>Fungi</taxon>
        <taxon>Dikarya</taxon>
        <taxon>Basidiomycota</taxon>
        <taxon>Agaricomycotina</taxon>
        <taxon>Agaricomycetes</taxon>
        <taxon>Russulales</taxon>
        <taxon>Russulaceae</taxon>
        <taxon>Russula</taxon>
    </lineage>
</organism>
<sequence>MPSQTFGIPSGAPSIGFFPNGPSAPHAFATMHSSPRDQHSMYASLGTSYQIKKSNQSGTGGASKASGKK</sequence>
<proteinExistence type="predicted"/>
<evidence type="ECO:0000313" key="1">
    <source>
        <dbReference type="EMBL" id="KAI9512610.1"/>
    </source>
</evidence>
<gene>
    <name evidence="1" type="ORF">F5148DRAFT_973186</name>
</gene>
<dbReference type="EMBL" id="JAGFNK010000007">
    <property type="protein sequence ID" value="KAI9512610.1"/>
    <property type="molecule type" value="Genomic_DNA"/>
</dbReference>
<keyword evidence="2" id="KW-1185">Reference proteome</keyword>
<reference evidence="1" key="1">
    <citation type="submission" date="2021-03" db="EMBL/GenBank/DDBJ databases">
        <title>Evolutionary priming and transition to the ectomycorrhizal habit in an iconic lineage of mushroom-forming fungi: is preadaptation a requirement?</title>
        <authorList>
            <consortium name="DOE Joint Genome Institute"/>
            <person name="Looney B.P."/>
            <person name="Miyauchi S."/>
            <person name="Morin E."/>
            <person name="Drula E."/>
            <person name="Courty P.E."/>
            <person name="Chicoki N."/>
            <person name="Fauchery L."/>
            <person name="Kohler A."/>
            <person name="Kuo A."/>
            <person name="LaButti K."/>
            <person name="Pangilinan J."/>
            <person name="Lipzen A."/>
            <person name="Riley R."/>
            <person name="Andreopoulos W."/>
            <person name="He G."/>
            <person name="Johnson J."/>
            <person name="Barry K.W."/>
            <person name="Grigoriev I.V."/>
            <person name="Nagy L."/>
            <person name="Hibbett D."/>
            <person name="Henrissat B."/>
            <person name="Matheny P.B."/>
            <person name="Labbe J."/>
            <person name="Martin A.F."/>
        </authorList>
    </citation>
    <scope>NUCLEOTIDE SEQUENCE</scope>
    <source>
        <strain evidence="1">BPL698</strain>
    </source>
</reference>
<protein>
    <submittedName>
        <fullName evidence="1">Uncharacterized protein</fullName>
    </submittedName>
</protein>
<evidence type="ECO:0000313" key="2">
    <source>
        <dbReference type="Proteomes" id="UP001207468"/>
    </source>
</evidence>
<comment type="caution">
    <text evidence="1">The sequence shown here is derived from an EMBL/GenBank/DDBJ whole genome shotgun (WGS) entry which is preliminary data.</text>
</comment>
<accession>A0ACC0UMT0</accession>